<protein>
    <submittedName>
        <fullName evidence="1">Uncharacterized protein</fullName>
    </submittedName>
</protein>
<dbReference type="PANTHER" id="PTHR46632">
    <property type="entry name" value="E3 UBIQUITIN-PROTEIN LIGASE SINA-LIKE 4"/>
    <property type="match status" value="1"/>
</dbReference>
<comment type="caution">
    <text evidence="1">The sequence shown here is derived from an EMBL/GenBank/DDBJ whole genome shotgun (WGS) entry which is preliminary data.</text>
</comment>
<dbReference type="EMBL" id="JAAWWB010000008">
    <property type="protein sequence ID" value="KAG6777274.1"/>
    <property type="molecule type" value="Genomic_DNA"/>
</dbReference>
<accession>A0A8X8D6A0</accession>
<keyword evidence="2" id="KW-1185">Reference proteome</keyword>
<organism evidence="1 2">
    <name type="scientific">Populus tomentosa</name>
    <name type="common">Chinese white poplar</name>
    <dbReference type="NCBI Taxonomy" id="118781"/>
    <lineage>
        <taxon>Eukaryota</taxon>
        <taxon>Viridiplantae</taxon>
        <taxon>Streptophyta</taxon>
        <taxon>Embryophyta</taxon>
        <taxon>Tracheophyta</taxon>
        <taxon>Spermatophyta</taxon>
        <taxon>Magnoliopsida</taxon>
        <taxon>eudicotyledons</taxon>
        <taxon>Gunneridae</taxon>
        <taxon>Pentapetalae</taxon>
        <taxon>rosids</taxon>
        <taxon>fabids</taxon>
        <taxon>Malpighiales</taxon>
        <taxon>Salicaceae</taxon>
        <taxon>Saliceae</taxon>
        <taxon>Populus</taxon>
    </lineage>
</organism>
<dbReference type="PANTHER" id="PTHR46632:SF16">
    <property type="entry name" value="E3 UBIQUITIN-PROTEIN LIGASE SINA-LIKE 10"/>
    <property type="match status" value="1"/>
</dbReference>
<dbReference type="Proteomes" id="UP000886885">
    <property type="component" value="Chromosome 4D"/>
</dbReference>
<sequence length="287" mass="31999">METVGLQLLQPRLYESPIFLEPTLVRPSRNGAIFVAISDPEVLDCPTCCETLTIPVFQSYAFISFEIRVEGCYHLTSFGLGAGNLTIEPGTSWEMVVVLLQRIMKFEVVSNIVKEKLKFELLGIRQSFLSAKKIALSKKLQHKCPSCAMPIGDNRCRAIEKVLESLKVQCSNWRSDTLGHVITVSCMGLSSSKPGYFYELMTRAEGSNIRFQSSTRNVQTRVDDPPSLGCLLVPNDFLGTCGQITLDVCIWRLGSYPAISSVRACPRIKDCSINVSWLTQMSPQQFL</sequence>
<dbReference type="AlphaFoldDB" id="A0A8X8D6A0"/>
<reference evidence="1" key="1">
    <citation type="journal article" date="2020" name="bioRxiv">
        <title>Hybrid origin of Populus tomentosa Carr. identified through genome sequencing and phylogenomic analysis.</title>
        <authorList>
            <person name="An X."/>
            <person name="Gao K."/>
            <person name="Chen Z."/>
            <person name="Li J."/>
            <person name="Yang X."/>
            <person name="Yang X."/>
            <person name="Zhou J."/>
            <person name="Guo T."/>
            <person name="Zhao T."/>
            <person name="Huang S."/>
            <person name="Miao D."/>
            <person name="Khan W.U."/>
            <person name="Rao P."/>
            <person name="Ye M."/>
            <person name="Lei B."/>
            <person name="Liao W."/>
            <person name="Wang J."/>
            <person name="Ji L."/>
            <person name="Li Y."/>
            <person name="Guo B."/>
            <person name="Mustafa N.S."/>
            <person name="Li S."/>
            <person name="Yun Q."/>
            <person name="Keller S.R."/>
            <person name="Mao J."/>
            <person name="Zhang R."/>
            <person name="Strauss S.H."/>
        </authorList>
    </citation>
    <scope>NUCLEOTIDE SEQUENCE</scope>
    <source>
        <strain evidence="1">GM15</strain>
        <tissue evidence="1">Leaf</tissue>
    </source>
</reference>
<dbReference type="InterPro" id="IPR044286">
    <property type="entry name" value="SINL_plant"/>
</dbReference>
<name>A0A8X8D6A0_POPTO</name>
<dbReference type="OrthoDB" id="1395959at2759"/>
<evidence type="ECO:0000313" key="2">
    <source>
        <dbReference type="Proteomes" id="UP000886885"/>
    </source>
</evidence>
<evidence type="ECO:0000313" key="1">
    <source>
        <dbReference type="EMBL" id="KAG6777274.1"/>
    </source>
</evidence>
<proteinExistence type="predicted"/>
<gene>
    <name evidence="1" type="ORF">POTOM_017091</name>
</gene>